<evidence type="ECO:0000313" key="3">
    <source>
        <dbReference type="Proteomes" id="UP000178622"/>
    </source>
</evidence>
<dbReference type="InterPro" id="IPR020215">
    <property type="entry name" value="EbsA-like"/>
</dbReference>
<gene>
    <name evidence="2" type="ORF">BG261_01245</name>
</gene>
<keyword evidence="3" id="KW-1185">Reference proteome</keyword>
<feature type="transmembrane region" description="Helical" evidence="1">
    <location>
        <begin position="50"/>
        <end position="67"/>
    </location>
</feature>
<comment type="caution">
    <text evidence="2">The sequence shown here is derived from an EMBL/GenBank/DDBJ whole genome shotgun (WGS) entry which is preliminary data.</text>
</comment>
<dbReference type="STRING" id="1859473.BG261_01245"/>
<keyword evidence="1" id="KW-0812">Transmembrane</keyword>
<dbReference type="OrthoDB" id="2233065at2"/>
<evidence type="ECO:0000256" key="1">
    <source>
        <dbReference type="SAM" id="Phobius"/>
    </source>
</evidence>
<dbReference type="RefSeq" id="WP_070791369.1">
    <property type="nucleotide sequence ID" value="NZ_MKIR01000001.1"/>
</dbReference>
<feature type="transmembrane region" description="Helical" evidence="1">
    <location>
        <begin position="20"/>
        <end position="38"/>
    </location>
</feature>
<reference evidence="3" key="1">
    <citation type="submission" date="2016-09" db="EMBL/GenBank/DDBJ databases">
        <title>Draft genome sequence of a novel species of the family Streptococcaceae isolated from flowers.</title>
        <authorList>
            <person name="Chuah L.-O."/>
            <person name="Yap K.-P."/>
            <person name="Thong K.L."/>
            <person name="Liong M.T."/>
            <person name="Ahmad R."/>
            <person name="Rusul G."/>
        </authorList>
    </citation>
    <scope>NUCLEOTIDE SEQUENCE [LARGE SCALE GENOMIC DNA]</scope>
    <source>
        <strain evidence="3">DF1</strain>
    </source>
</reference>
<proteinExistence type="predicted"/>
<dbReference type="Proteomes" id="UP000178622">
    <property type="component" value="Unassembled WGS sequence"/>
</dbReference>
<dbReference type="Pfam" id="PF17255">
    <property type="entry name" value="EbsA"/>
    <property type="match status" value="1"/>
</dbReference>
<protein>
    <submittedName>
        <fullName evidence="2">EbsA protein</fullName>
    </submittedName>
</protein>
<accession>A0A1E8GQJ1</accession>
<sequence length="166" mass="19568">MIKVFGKLRYHWQPELSFFVIYWSLAFIPIFISMALLLENTKISKSSLSFFFVFIVLFGIGIHRYFVISDDKDELLVYSSIPGLPRKHPISGISRIDISKHTLKIFSKNWPNGKIFYMKKWTKKYFLDALVSNEYFMGEVELIGNVNDYFDIYKDEKDRKKGPKAL</sequence>
<dbReference type="AlphaFoldDB" id="A0A1E8GQJ1"/>
<keyword evidence="1" id="KW-1133">Transmembrane helix</keyword>
<dbReference type="EMBL" id="MKIR01000001">
    <property type="protein sequence ID" value="OFI50530.1"/>
    <property type="molecule type" value="Genomic_DNA"/>
</dbReference>
<evidence type="ECO:0000313" key="2">
    <source>
        <dbReference type="EMBL" id="OFI50530.1"/>
    </source>
</evidence>
<keyword evidence="1" id="KW-0472">Membrane</keyword>
<name>A0A1E8GQJ1_9LACT</name>
<organism evidence="2 3">
    <name type="scientific">Floricoccus tropicus</name>
    <dbReference type="NCBI Taxonomy" id="1859473"/>
    <lineage>
        <taxon>Bacteria</taxon>
        <taxon>Bacillati</taxon>
        <taxon>Bacillota</taxon>
        <taxon>Bacilli</taxon>
        <taxon>Lactobacillales</taxon>
        <taxon>Streptococcaceae</taxon>
        <taxon>Floricoccus</taxon>
    </lineage>
</organism>